<sequence>MAKISILLGYGAVTLPQFSEALDKEKIETSFEYLLSNSENLNIDLEFIKDSDVIFIYSPSMDEKLQKAIEESNAKVIISGSEPNLHLSKGSNAQLSKAIIYYKIGGPKNIEQLVKIFLNFAGFNLTVEEPENTPWQGIWHPKHGTFENLEDYLKIYGTKKDFVGIFFHRTFWISQSTDHIKSLVEELEKQDLGVIPVFTNRLNIEGYDSLTAEETIQKYFFKEDKPVINALVNSTFFFMLDHSSKDHESKNRFKDVSGVELLKKLNVPVLQVIHSFRESLDEWMKNPQGIDPMSQVYQVIMPEVDGTIEPIFLVGSKVDEDGVKRYEPYTEHAKYVSKRIKKWVNLSKKPNFEKKIAVVLINPPCHGSEASLAVGFGLDVPESLVRLLKKLKEEGYNVGDYIPETGQEMMDLLMSKKAVNEFRWTSSSEIVEKGGAVGFVDHGTYRDWFDELPDKVTSKMLEDWKDPKEVLSKNVSREYIGMVHENKFVVPGVLFGNILVTPQPKSGCAGTFCDGKACKVLHDPLINPPHQWLAAYRWMTRIFNADMLMHFGTHGYLEFRPGKGVGLSPACWPEITIDNVPHSYIYNSANPMEGVMAKRRAYATIINHMYPPMTMPEVLEDIDELLAEYSKAKSLEDTLKMEVTYEEILELALKNNIKISSKVPDDTVEELHEYINMISGTQVENGLHILGNPTDDAEKISKYVITIMTYDNYNFKSIKRVFSEYLGFDYDELRTESSKIYNEGFTAKEIIKENSNLLQKALKEILIEDIDSNEEILKIINEKISESQMLKNCELNDYDDILKAINTGKLIAMKIKACTAEYNGVFDVFDGKYILPGPSGAVTRGKIEILPTGRNFYTIDPTALPTPASWKVGIKTAEKLVSHYLEHHGKYPENIGQIMWSMDAYKADGEQLAQILYLMGVKPLWNKDGSVKDVEVISLEELNRPRIDTLVRISGITRDTLPNYIKMIDDAVTKVISLDEPLEKNYVKKHYLEYLNEFKEQLTEDLLDEAKSRVWANAPGAYGSGVNLAVDASAWSSDEDLSKVWLQWGSYRYTAKSYGKYSPEALISGLKTVDIVTMDHMSDEHDITNCCSKYAYQGGMYTAVSTLKGNSDIDIVIVDTKDISNAEVRTIEKELERVARSKILNPAWVNEMKVHGYRGANEFSKKIQHIYGWSATTKMVNDWVFDEITEQYILDDEMREWFKENNIYACEEIARRLIEASARGLWDADEEKLEKLKEAYSELEGDLEELMDGESEIQGGQIITSSFNEDAKKESLSGLESLWNKSKVVK</sequence>
<accession>A0A2Z5PFG2</accession>
<keyword evidence="1" id="KW-0175">Coiled coil</keyword>
<dbReference type="Pfam" id="PF02514">
    <property type="entry name" value="CobN-Mg_chel"/>
    <property type="match status" value="1"/>
</dbReference>
<evidence type="ECO:0000256" key="1">
    <source>
        <dbReference type="SAM" id="Coils"/>
    </source>
</evidence>
<dbReference type="GO" id="GO:0016851">
    <property type="term" value="F:magnesium chelatase activity"/>
    <property type="evidence" value="ECO:0007669"/>
    <property type="project" value="UniProtKB-EC"/>
</dbReference>
<organism evidence="3 4">
    <name type="scientific">Methanococcus maripaludis OS7</name>
    <dbReference type="NCBI Taxonomy" id="637915"/>
    <lineage>
        <taxon>Archaea</taxon>
        <taxon>Methanobacteriati</taxon>
        <taxon>Methanobacteriota</taxon>
        <taxon>Methanomada group</taxon>
        <taxon>Methanococci</taxon>
        <taxon>Methanococcales</taxon>
        <taxon>Methanococcaceae</taxon>
        <taxon>Methanococcus</taxon>
    </lineage>
</organism>
<protein>
    <submittedName>
        <fullName evidence="3">Putative magnesium-chelatase subunit ChlH</fullName>
        <ecNumber evidence="3">6.6.1.1</ecNumber>
    </submittedName>
</protein>
<dbReference type="EC" id="6.6.1.1" evidence="3"/>
<dbReference type="PANTHER" id="PTHR44119">
    <property type="entry name" value="MAGNESIUM-CHELATASE SUBUNIT CHLH, CHLOROPLASTIC"/>
    <property type="match status" value="1"/>
</dbReference>
<keyword evidence="3" id="KW-0436">Ligase</keyword>
<evidence type="ECO:0000313" key="4">
    <source>
        <dbReference type="Proteomes" id="UP000263689"/>
    </source>
</evidence>
<feature type="domain" description="CobN/magnesium chelatase" evidence="2">
    <location>
        <begin position="101"/>
        <end position="1232"/>
    </location>
</feature>
<evidence type="ECO:0000313" key="3">
    <source>
        <dbReference type="EMBL" id="BAP62602.1"/>
    </source>
</evidence>
<proteinExistence type="predicted"/>
<gene>
    <name evidence="3" type="primary">chlH</name>
    <name evidence="3" type="ORF">MMOS7_05160</name>
</gene>
<dbReference type="PANTHER" id="PTHR44119:SF7">
    <property type="entry name" value="MAGNESIUM CHELATASE SUBUNIT"/>
    <property type="match status" value="1"/>
</dbReference>
<dbReference type="GeneID" id="37875001"/>
<dbReference type="Proteomes" id="UP000263689">
    <property type="component" value="Chromosome"/>
</dbReference>
<dbReference type="EMBL" id="AP011528">
    <property type="protein sequence ID" value="BAP62602.1"/>
    <property type="molecule type" value="Genomic_DNA"/>
</dbReference>
<feature type="coiled-coil region" evidence="1">
    <location>
        <begin position="1226"/>
        <end position="1253"/>
    </location>
</feature>
<dbReference type="KEGG" id="mmao:MMOS7_05160"/>
<reference evidence="3 4" key="1">
    <citation type="submission" date="2009-06" db="EMBL/GenBank/DDBJ databases">
        <title>Molecular Evidence for Microbiologically Influenced Corrosion from genome of Methanogen.</title>
        <authorList>
            <person name="Ito N."/>
            <person name="Tsurumaru H."/>
            <person name="Shimizu A."/>
            <person name="Harada T."/>
            <person name="Hosoyama A."/>
            <person name="Horikawa H."/>
            <person name="Wakai S."/>
            <person name="Sasaki K."/>
            <person name="Nishijima K."/>
            <person name="Ataku H."/>
            <person name="Yamazaki J."/>
            <person name="Mise M."/>
            <person name="Yamazaki S."/>
            <person name="Tanikawa S."/>
            <person name="Harayama S."/>
            <person name="Fujita N."/>
        </authorList>
    </citation>
    <scope>NUCLEOTIDE SEQUENCE [LARGE SCALE GENOMIC DNA]</scope>
    <source>
        <strain evidence="4">OS7 ( NBRC 103642)</strain>
    </source>
</reference>
<dbReference type="CDD" id="cd10150">
    <property type="entry name" value="CobN_like"/>
    <property type="match status" value="1"/>
</dbReference>
<evidence type="ECO:0000259" key="2">
    <source>
        <dbReference type="Pfam" id="PF02514"/>
    </source>
</evidence>
<name>A0A2Z5PFG2_METMI</name>
<dbReference type="InterPro" id="IPR003672">
    <property type="entry name" value="CobN/Mg_chltase"/>
</dbReference>
<dbReference type="RefSeq" id="WP_119720704.1">
    <property type="nucleotide sequence ID" value="NZ_AP011528.1"/>
</dbReference>